<dbReference type="AlphaFoldDB" id="A0A336MTC6"/>
<dbReference type="InterPro" id="IPR035892">
    <property type="entry name" value="C2_domain_sf"/>
</dbReference>
<dbReference type="Gene3D" id="2.60.40.150">
    <property type="entry name" value="C2 domain"/>
    <property type="match status" value="1"/>
</dbReference>
<reference evidence="2" key="2">
    <citation type="submission" date="2018-07" db="EMBL/GenBank/DDBJ databases">
        <authorList>
            <person name="Quirk P.G."/>
            <person name="Krulwich T.A."/>
        </authorList>
    </citation>
    <scope>NUCLEOTIDE SEQUENCE</scope>
</reference>
<dbReference type="VEuPathDB" id="VectorBase:CSON006963"/>
<organism evidence="2">
    <name type="scientific">Culicoides sonorensis</name>
    <name type="common">Biting midge</name>
    <dbReference type="NCBI Taxonomy" id="179676"/>
    <lineage>
        <taxon>Eukaryota</taxon>
        <taxon>Metazoa</taxon>
        <taxon>Ecdysozoa</taxon>
        <taxon>Arthropoda</taxon>
        <taxon>Hexapoda</taxon>
        <taxon>Insecta</taxon>
        <taxon>Pterygota</taxon>
        <taxon>Neoptera</taxon>
        <taxon>Endopterygota</taxon>
        <taxon>Diptera</taxon>
        <taxon>Nematocera</taxon>
        <taxon>Chironomoidea</taxon>
        <taxon>Ceratopogonidae</taxon>
        <taxon>Ceratopogoninae</taxon>
        <taxon>Culicoides</taxon>
        <taxon>Monoculicoides</taxon>
    </lineage>
</organism>
<reference evidence="1" key="1">
    <citation type="submission" date="2018-04" db="EMBL/GenBank/DDBJ databases">
        <authorList>
            <person name="Go L.Y."/>
            <person name="Mitchell J.A."/>
        </authorList>
    </citation>
    <scope>NUCLEOTIDE SEQUENCE</scope>
    <source>
        <tissue evidence="1">Whole organism</tissue>
    </source>
</reference>
<sequence>MKTKTIKKSGFPLYEEGFNVPYTLNEQDLDDAIVLLNVNVHTLCCKKILGQCSVTLKDLKDSSGKQIMRNLTKVKNNNDKSFIKFLLCEAY</sequence>
<gene>
    <name evidence="2" type="primary">CSON006963</name>
</gene>
<accession>A0A336MTC6</accession>
<protein>
    <submittedName>
        <fullName evidence="2">CSON006963 protein</fullName>
    </submittedName>
</protein>
<proteinExistence type="predicted"/>
<dbReference type="EMBL" id="UFQT01002628">
    <property type="protein sequence ID" value="SSX33804.1"/>
    <property type="molecule type" value="Genomic_DNA"/>
</dbReference>
<evidence type="ECO:0000313" key="2">
    <source>
        <dbReference type="EMBL" id="SSX33804.1"/>
    </source>
</evidence>
<evidence type="ECO:0000313" key="1">
    <source>
        <dbReference type="EMBL" id="SSX14394.1"/>
    </source>
</evidence>
<dbReference type="SUPFAM" id="SSF49562">
    <property type="entry name" value="C2 domain (Calcium/lipid-binding domain, CaLB)"/>
    <property type="match status" value="1"/>
</dbReference>
<dbReference type="EMBL" id="UFQS01002628">
    <property type="protein sequence ID" value="SSX14394.1"/>
    <property type="molecule type" value="Genomic_DNA"/>
</dbReference>
<name>A0A336MTC6_CULSO</name>